<comment type="caution">
    <text evidence="4">The sequence shown here is derived from an EMBL/GenBank/DDBJ whole genome shotgun (WGS) entry which is preliminary data.</text>
</comment>
<dbReference type="Pfam" id="PF00048">
    <property type="entry name" value="IL8"/>
    <property type="match status" value="1"/>
</dbReference>
<evidence type="ECO:0000256" key="1">
    <source>
        <dbReference type="ARBA" id="ARBA00022514"/>
    </source>
</evidence>
<keyword evidence="1" id="KW-0202">Cytokine</keyword>
<dbReference type="GO" id="GO:0005615">
    <property type="term" value="C:extracellular space"/>
    <property type="evidence" value="ECO:0007669"/>
    <property type="project" value="UniProtKB-KW"/>
</dbReference>
<dbReference type="InterPro" id="IPR001811">
    <property type="entry name" value="Chemokine_IL8-like_dom"/>
</dbReference>
<evidence type="ECO:0000313" key="4">
    <source>
        <dbReference type="EMBL" id="KAK5849755.1"/>
    </source>
</evidence>
<feature type="signal peptide" evidence="2">
    <location>
        <begin position="1"/>
        <end position="30"/>
    </location>
</feature>
<dbReference type="Gene3D" id="2.40.50.40">
    <property type="match status" value="1"/>
</dbReference>
<organism evidence="4 5">
    <name type="scientific">Eleginops maclovinus</name>
    <name type="common">Patagonian blennie</name>
    <name type="synonym">Eleginus maclovinus</name>
    <dbReference type="NCBI Taxonomy" id="56733"/>
    <lineage>
        <taxon>Eukaryota</taxon>
        <taxon>Metazoa</taxon>
        <taxon>Chordata</taxon>
        <taxon>Craniata</taxon>
        <taxon>Vertebrata</taxon>
        <taxon>Euteleostomi</taxon>
        <taxon>Actinopterygii</taxon>
        <taxon>Neopterygii</taxon>
        <taxon>Teleostei</taxon>
        <taxon>Neoteleostei</taxon>
        <taxon>Acanthomorphata</taxon>
        <taxon>Eupercaria</taxon>
        <taxon>Perciformes</taxon>
        <taxon>Notothenioidei</taxon>
        <taxon>Eleginopidae</taxon>
        <taxon>Eleginops</taxon>
    </lineage>
</organism>
<accession>A0AAN7WUJ8</accession>
<reference evidence="4 5" key="1">
    <citation type="journal article" date="2023" name="Genes (Basel)">
        <title>Chromosome-Level Genome Assembly and Circadian Gene Repertoire of the Patagonia Blennie Eleginops maclovinus-The Closest Ancestral Proxy of Antarctic Cryonotothenioids.</title>
        <authorList>
            <person name="Cheng C.C."/>
            <person name="Rivera-Colon A.G."/>
            <person name="Minhas B.F."/>
            <person name="Wilson L."/>
            <person name="Rayamajhi N."/>
            <person name="Vargas-Chacoff L."/>
            <person name="Catchen J.M."/>
        </authorList>
    </citation>
    <scope>NUCLEOTIDE SEQUENCE [LARGE SCALE GENOMIC DNA]</scope>
    <source>
        <strain evidence="4">JMC-PN-2008</strain>
    </source>
</reference>
<feature type="domain" description="Chemokine interleukin-8-like" evidence="3">
    <location>
        <begin position="35"/>
        <end position="88"/>
    </location>
</feature>
<gene>
    <name evidence="4" type="ORF">PBY51_014062</name>
</gene>
<sequence length="114" mass="13198">MWTSLSVSSWIVLHTLTIMFVFLASAGVDAEIHIKCCNPIRQRKIDSIKHCYNQTMRPGCQNSAYIIIDENHVRCVKPTPPWLKKLLQEGLKCPPDISPQMRRMFEVLDEDELE</sequence>
<keyword evidence="5" id="KW-1185">Reference proteome</keyword>
<dbReference type="GO" id="GO:0006955">
    <property type="term" value="P:immune response"/>
    <property type="evidence" value="ECO:0007669"/>
    <property type="project" value="InterPro"/>
</dbReference>
<keyword evidence="2" id="KW-0732">Signal</keyword>
<dbReference type="GO" id="GO:0008009">
    <property type="term" value="F:chemokine activity"/>
    <property type="evidence" value="ECO:0007669"/>
    <property type="project" value="InterPro"/>
</dbReference>
<evidence type="ECO:0000256" key="2">
    <source>
        <dbReference type="SAM" id="SignalP"/>
    </source>
</evidence>
<dbReference type="InterPro" id="IPR036048">
    <property type="entry name" value="Interleukin_8-like_sf"/>
</dbReference>
<dbReference type="EMBL" id="JAUZQC010000023">
    <property type="protein sequence ID" value="KAK5849755.1"/>
    <property type="molecule type" value="Genomic_DNA"/>
</dbReference>
<proteinExistence type="predicted"/>
<evidence type="ECO:0000313" key="5">
    <source>
        <dbReference type="Proteomes" id="UP001346869"/>
    </source>
</evidence>
<reference evidence="4 5" key="2">
    <citation type="journal article" date="2023" name="Mol. Biol. Evol.">
        <title>Genomics of Secondarily Temperate Adaptation in the Only Non-Antarctic Icefish.</title>
        <authorList>
            <person name="Rivera-Colon A.G."/>
            <person name="Rayamajhi N."/>
            <person name="Minhas B.F."/>
            <person name="Madrigal G."/>
            <person name="Bilyk K.T."/>
            <person name="Yoon V."/>
            <person name="Hune M."/>
            <person name="Gregory S."/>
            <person name="Cheng C.H.C."/>
            <person name="Catchen J.M."/>
        </authorList>
    </citation>
    <scope>NUCLEOTIDE SEQUENCE [LARGE SCALE GENOMIC DNA]</scope>
    <source>
        <strain evidence="4">JMC-PN-2008</strain>
    </source>
</reference>
<dbReference type="AlphaFoldDB" id="A0AAN7WUJ8"/>
<evidence type="ECO:0000259" key="3">
    <source>
        <dbReference type="Pfam" id="PF00048"/>
    </source>
</evidence>
<feature type="chain" id="PRO_5042979843" description="Chemokine interleukin-8-like domain-containing protein" evidence="2">
    <location>
        <begin position="31"/>
        <end position="114"/>
    </location>
</feature>
<dbReference type="SUPFAM" id="SSF54117">
    <property type="entry name" value="Interleukin 8-like chemokines"/>
    <property type="match status" value="1"/>
</dbReference>
<name>A0AAN7WUJ8_ELEMC</name>
<protein>
    <recommendedName>
        <fullName evidence="3">Chemokine interleukin-8-like domain-containing protein</fullName>
    </recommendedName>
</protein>
<dbReference type="Proteomes" id="UP001346869">
    <property type="component" value="Unassembled WGS sequence"/>
</dbReference>